<organism evidence="12 13">
    <name type="scientific">Candidatus Allofournierella pullistercoris</name>
    <dbReference type="NCBI Taxonomy" id="2838597"/>
    <lineage>
        <taxon>Bacteria</taxon>
        <taxon>Bacillati</taxon>
        <taxon>Bacillota</taxon>
        <taxon>Clostridia</taxon>
        <taxon>Eubacteriales</taxon>
        <taxon>Oscillospiraceae</taxon>
        <taxon>Allofournierella</taxon>
    </lineage>
</organism>
<keyword evidence="7 11" id="KW-0274">FAD</keyword>
<feature type="binding site" evidence="11">
    <location>
        <position position="47"/>
    </location>
    <ligand>
        <name>NADP(+)</name>
        <dbReference type="ChEBI" id="CHEBI:58349"/>
    </ligand>
</feature>
<sequence>MKNTFGNSVAVTLFGESHGEYIGATLDGLTPGIEINPEYIAHMLTLRRPAGKISTPRKEQDAYKIVSGVVGGKTTGTPLTILIPNENVKSGDYAPMQTVARPSHADYTAQCKYHGFQDSRGGGHFSGRITAALVAAGAICKCALEQKGIFIGTHVKKCAGVADREFGDLPLDIQTLNQKIFAVLDDESGERMQQAILTAASQGDSVGGILETAIVGMPQGVGEPWFDTVESLLSHMMFSIPAVKGIEFGAGFALADMTGSAANDPFRMENGKVVCTTNNNGGINGGITNGMPILFRTVIKPTPTIFKPQATVDFATMTDTVLQPKGRHDPAIVHRARIVQDAASAIVLCDALALRFGTDWLH</sequence>
<dbReference type="GO" id="GO:0010181">
    <property type="term" value="F:FMN binding"/>
    <property type="evidence" value="ECO:0007669"/>
    <property type="project" value="TreeGrafter"/>
</dbReference>
<comment type="function">
    <text evidence="11">Catalyzes the anti-1,4-elimination of the C-3 phosphate and the C-6 proR hydrogen from 5-enolpyruvylshikimate-3-phosphate (EPSP) to yield chorismate, which is the branch point compound that serves as the starting substrate for the three terminal pathways of aromatic amino acid biosynthesis. This reaction introduces a second double bond into the aromatic ring system.</text>
</comment>
<evidence type="ECO:0000256" key="6">
    <source>
        <dbReference type="ARBA" id="ARBA00022643"/>
    </source>
</evidence>
<comment type="caution">
    <text evidence="11">Lacks conserved residue(s) required for the propagation of feature annotation.</text>
</comment>
<evidence type="ECO:0000313" key="13">
    <source>
        <dbReference type="Proteomes" id="UP000713596"/>
    </source>
</evidence>
<dbReference type="EC" id="4.2.3.5" evidence="3 11"/>
<dbReference type="InterPro" id="IPR000453">
    <property type="entry name" value="Chorismate_synth"/>
</dbReference>
<name>A0A948WMR6_9FIRM</name>
<dbReference type="PROSITE" id="PS00788">
    <property type="entry name" value="CHORISMATE_SYNTHASE_2"/>
    <property type="match status" value="1"/>
</dbReference>
<evidence type="ECO:0000256" key="7">
    <source>
        <dbReference type="ARBA" id="ARBA00022827"/>
    </source>
</evidence>
<dbReference type="InterPro" id="IPR035904">
    <property type="entry name" value="Chorismate_synth_AroC_sf"/>
</dbReference>
<dbReference type="Proteomes" id="UP000713596">
    <property type="component" value="Unassembled WGS sequence"/>
</dbReference>
<reference evidence="12" key="1">
    <citation type="journal article" date="2021" name="PeerJ">
        <title>Extensive microbial diversity within the chicken gut microbiome revealed by metagenomics and culture.</title>
        <authorList>
            <person name="Gilroy R."/>
            <person name="Ravi A."/>
            <person name="Getino M."/>
            <person name="Pursley I."/>
            <person name="Horton D.L."/>
            <person name="Alikhan N.F."/>
            <person name="Baker D."/>
            <person name="Gharbi K."/>
            <person name="Hall N."/>
            <person name="Watson M."/>
            <person name="Adriaenssens E.M."/>
            <person name="Foster-Nyarko E."/>
            <person name="Jarju S."/>
            <person name="Secka A."/>
            <person name="Antonio M."/>
            <person name="Oren A."/>
            <person name="Chaudhuri R.R."/>
            <person name="La Ragione R."/>
            <person name="Hildebrand F."/>
            <person name="Pallen M.J."/>
        </authorList>
    </citation>
    <scope>NUCLEOTIDE SEQUENCE</scope>
    <source>
        <strain evidence="12">B5_2728</strain>
    </source>
</reference>
<keyword evidence="6 11" id="KW-0288">FMN</keyword>
<protein>
    <recommendedName>
        <fullName evidence="3 11">Chorismate synthase</fullName>
        <shortName evidence="11">CS</shortName>
        <ecNumber evidence="3 11">4.2.3.5</ecNumber>
    </recommendedName>
    <alternativeName>
        <fullName evidence="11">5-enolpyruvylshikimate-3-phosphate phospholyase</fullName>
    </alternativeName>
</protein>
<evidence type="ECO:0000256" key="11">
    <source>
        <dbReference type="HAMAP-Rule" id="MF_00300"/>
    </source>
</evidence>
<evidence type="ECO:0000256" key="1">
    <source>
        <dbReference type="ARBA" id="ARBA00005044"/>
    </source>
</evidence>
<keyword evidence="5 11" id="KW-0285">Flavoprotein</keyword>
<evidence type="ECO:0000256" key="9">
    <source>
        <dbReference type="ARBA" id="ARBA00023141"/>
    </source>
</evidence>
<dbReference type="HAMAP" id="MF_00300">
    <property type="entry name" value="Chorismate_synth"/>
    <property type="match status" value="1"/>
</dbReference>
<feature type="binding site" evidence="11">
    <location>
        <begin position="124"/>
        <end position="126"/>
    </location>
    <ligand>
        <name>FMN</name>
        <dbReference type="ChEBI" id="CHEBI:58210"/>
    </ligand>
</feature>
<keyword evidence="9 11" id="KW-0057">Aromatic amino acid biosynthesis</keyword>
<evidence type="ECO:0000256" key="4">
    <source>
        <dbReference type="ARBA" id="ARBA00022605"/>
    </source>
</evidence>
<evidence type="ECO:0000256" key="5">
    <source>
        <dbReference type="ARBA" id="ARBA00022630"/>
    </source>
</evidence>
<feature type="binding site" evidence="11">
    <location>
        <position position="285"/>
    </location>
    <ligand>
        <name>FMN</name>
        <dbReference type="ChEBI" id="CHEBI:58210"/>
    </ligand>
</feature>
<dbReference type="PANTHER" id="PTHR21085:SF0">
    <property type="entry name" value="CHORISMATE SYNTHASE"/>
    <property type="match status" value="1"/>
</dbReference>
<dbReference type="GO" id="GO:0009423">
    <property type="term" value="P:chorismate biosynthetic process"/>
    <property type="evidence" value="ECO:0007669"/>
    <property type="project" value="UniProtKB-UniRule"/>
</dbReference>
<evidence type="ECO:0000313" key="12">
    <source>
        <dbReference type="EMBL" id="MBU3805342.1"/>
    </source>
</evidence>
<dbReference type="PANTHER" id="PTHR21085">
    <property type="entry name" value="CHORISMATE SYNTHASE"/>
    <property type="match status" value="1"/>
</dbReference>
<keyword evidence="8 11" id="KW-0521">NADP</keyword>
<dbReference type="SUPFAM" id="SSF103263">
    <property type="entry name" value="Chorismate synthase, AroC"/>
    <property type="match status" value="1"/>
</dbReference>
<dbReference type="GO" id="GO:0008652">
    <property type="term" value="P:amino acid biosynthetic process"/>
    <property type="evidence" value="ECO:0007669"/>
    <property type="project" value="UniProtKB-KW"/>
</dbReference>
<evidence type="ECO:0000256" key="10">
    <source>
        <dbReference type="ARBA" id="ARBA00023239"/>
    </source>
</evidence>
<dbReference type="NCBIfam" id="NF003793">
    <property type="entry name" value="PRK05382.1"/>
    <property type="match status" value="1"/>
</dbReference>
<dbReference type="GO" id="GO:0009073">
    <property type="term" value="P:aromatic amino acid family biosynthetic process"/>
    <property type="evidence" value="ECO:0007669"/>
    <property type="project" value="UniProtKB-KW"/>
</dbReference>
<keyword evidence="4 11" id="KW-0028">Amino-acid biosynthesis</keyword>
<dbReference type="PIRSF" id="PIRSF001456">
    <property type="entry name" value="Chorismate_synth"/>
    <property type="match status" value="1"/>
</dbReference>
<dbReference type="CDD" id="cd07304">
    <property type="entry name" value="Chorismate_synthase"/>
    <property type="match status" value="1"/>
</dbReference>
<feature type="binding site" evidence="11">
    <location>
        <position position="52"/>
    </location>
    <ligand>
        <name>NADP(+)</name>
        <dbReference type="ChEBI" id="CHEBI:58349"/>
    </ligand>
</feature>
<feature type="binding site" evidence="11">
    <location>
        <position position="327"/>
    </location>
    <ligand>
        <name>FMN</name>
        <dbReference type="ChEBI" id="CHEBI:58210"/>
    </ligand>
</feature>
<comment type="similarity">
    <text evidence="2 11">Belongs to the chorismate synthase family.</text>
</comment>
<comment type="subunit">
    <text evidence="11">Homotetramer.</text>
</comment>
<dbReference type="EMBL" id="JAHLFP010000002">
    <property type="protein sequence ID" value="MBU3805342.1"/>
    <property type="molecule type" value="Genomic_DNA"/>
</dbReference>
<dbReference type="InterPro" id="IPR020541">
    <property type="entry name" value="Chorismate_synthase_CS"/>
</dbReference>
<comment type="caution">
    <text evidence="12">The sequence shown here is derived from an EMBL/GenBank/DDBJ whole genome shotgun (WGS) entry which is preliminary data.</text>
</comment>
<feature type="binding site" evidence="11">
    <location>
        <begin position="300"/>
        <end position="304"/>
    </location>
    <ligand>
        <name>FMN</name>
        <dbReference type="ChEBI" id="CHEBI:58210"/>
    </ligand>
</feature>
<dbReference type="GO" id="GO:0005829">
    <property type="term" value="C:cytosol"/>
    <property type="evidence" value="ECO:0007669"/>
    <property type="project" value="TreeGrafter"/>
</dbReference>
<dbReference type="Gene3D" id="3.60.150.10">
    <property type="entry name" value="Chorismate synthase AroC"/>
    <property type="match status" value="1"/>
</dbReference>
<evidence type="ECO:0000256" key="8">
    <source>
        <dbReference type="ARBA" id="ARBA00022857"/>
    </source>
</evidence>
<keyword evidence="10 11" id="KW-0456">Lyase</keyword>
<evidence type="ECO:0000256" key="2">
    <source>
        <dbReference type="ARBA" id="ARBA00008014"/>
    </source>
</evidence>
<dbReference type="NCBIfam" id="TIGR00033">
    <property type="entry name" value="aroC"/>
    <property type="match status" value="1"/>
</dbReference>
<dbReference type="Pfam" id="PF01264">
    <property type="entry name" value="Chorismate_synt"/>
    <property type="match status" value="1"/>
</dbReference>
<comment type="pathway">
    <text evidence="1 11">Metabolic intermediate biosynthesis; chorismate biosynthesis; chorismate from D-erythrose 4-phosphate and phosphoenolpyruvate: step 7/7.</text>
</comment>
<accession>A0A948WMR6</accession>
<dbReference type="AlphaFoldDB" id="A0A948WMR6"/>
<comment type="catalytic activity">
    <reaction evidence="11">
        <text>5-O-(1-carboxyvinyl)-3-phosphoshikimate = chorismate + phosphate</text>
        <dbReference type="Rhea" id="RHEA:21020"/>
        <dbReference type="ChEBI" id="CHEBI:29748"/>
        <dbReference type="ChEBI" id="CHEBI:43474"/>
        <dbReference type="ChEBI" id="CHEBI:57701"/>
        <dbReference type="EC" id="4.2.3.5"/>
    </reaction>
</comment>
<proteinExistence type="inferred from homology"/>
<reference evidence="12" key="2">
    <citation type="submission" date="2021-04" db="EMBL/GenBank/DDBJ databases">
        <authorList>
            <person name="Gilroy R."/>
        </authorList>
    </citation>
    <scope>NUCLEOTIDE SEQUENCE</scope>
    <source>
        <strain evidence="12">B5_2728</strain>
    </source>
</reference>
<comment type="cofactor">
    <cofactor evidence="11">
        <name>FMNH2</name>
        <dbReference type="ChEBI" id="CHEBI:57618"/>
    </cofactor>
    <text evidence="11">Reduced FMN (FMNH(2)).</text>
</comment>
<gene>
    <name evidence="11 12" type="primary">aroC</name>
    <name evidence="12" type="ORF">H9882_00345</name>
</gene>
<dbReference type="GO" id="GO:0004107">
    <property type="term" value="F:chorismate synthase activity"/>
    <property type="evidence" value="ECO:0007669"/>
    <property type="project" value="UniProtKB-UniRule"/>
</dbReference>
<evidence type="ECO:0000256" key="3">
    <source>
        <dbReference type="ARBA" id="ARBA00013036"/>
    </source>
</evidence>